<keyword evidence="2" id="KW-1185">Reference proteome</keyword>
<comment type="caution">
    <text evidence="1">The sequence shown here is derived from an EMBL/GenBank/DDBJ whole genome shotgun (WGS) entry which is preliminary data.</text>
</comment>
<dbReference type="Proteomes" id="UP000282574">
    <property type="component" value="Unassembled WGS sequence"/>
</dbReference>
<evidence type="ECO:0000313" key="1">
    <source>
        <dbReference type="EMBL" id="RUT04129.1"/>
    </source>
</evidence>
<evidence type="ECO:0000313" key="2">
    <source>
        <dbReference type="Proteomes" id="UP000282574"/>
    </source>
</evidence>
<reference evidence="1 2" key="1">
    <citation type="journal article" date="2019" name="Genome Biol. Evol.">
        <title>Day and night: Metabolic profiles and evolutionary relationships of six axenic non-marine cyanobacteria.</title>
        <authorList>
            <person name="Will S.E."/>
            <person name="Henke P."/>
            <person name="Boedeker C."/>
            <person name="Huang S."/>
            <person name="Brinkmann H."/>
            <person name="Rohde M."/>
            <person name="Jarek M."/>
            <person name="Friedl T."/>
            <person name="Seufert S."/>
            <person name="Schumacher M."/>
            <person name="Overmann J."/>
            <person name="Neumann-Schaal M."/>
            <person name="Petersen J."/>
        </authorList>
    </citation>
    <scope>NUCLEOTIDE SEQUENCE [LARGE SCALE GENOMIC DNA]</scope>
    <source>
        <strain evidence="1 2">SAG 39.79</strain>
    </source>
</reference>
<gene>
    <name evidence="1" type="ORF">DSM107010_58900</name>
</gene>
<dbReference type="AlphaFoldDB" id="A0AB37UBZ3"/>
<name>A0AB37UBZ3_9CYAN</name>
<proteinExistence type="predicted"/>
<sequence length="78" mass="8917">MGVVQIMNQHLFHDEITLAEQAEELAKKAIKLGLIPSFVVRHFPDSWEFYIPNEKESAALTPEEAYLQLKKLTGTFSK</sequence>
<accession>A0AB37UBZ3</accession>
<organism evidence="1 2">
    <name type="scientific">Chroococcidiopsis cubana SAG 39.79</name>
    <dbReference type="NCBI Taxonomy" id="388085"/>
    <lineage>
        <taxon>Bacteria</taxon>
        <taxon>Bacillati</taxon>
        <taxon>Cyanobacteriota</taxon>
        <taxon>Cyanophyceae</taxon>
        <taxon>Chroococcidiopsidales</taxon>
        <taxon>Chroococcidiopsidaceae</taxon>
        <taxon>Chroococcidiopsis</taxon>
    </lineage>
</organism>
<dbReference type="EMBL" id="RSCK01000091">
    <property type="protein sequence ID" value="RUT04129.1"/>
    <property type="molecule type" value="Genomic_DNA"/>
</dbReference>
<protein>
    <submittedName>
        <fullName evidence="1">Uncharacterized protein</fullName>
    </submittedName>
</protein>